<name>A0ABY5W6F2_9ACTN</name>
<evidence type="ECO:0000313" key="4">
    <source>
        <dbReference type="EMBL" id="UWP85137.1"/>
    </source>
</evidence>
<dbReference type="Pfam" id="PF14451">
    <property type="entry name" value="Ub-Mut7C"/>
    <property type="match status" value="1"/>
</dbReference>
<protein>
    <submittedName>
        <fullName evidence="4">Mut7-C ubiquitin/RNAse domain-containing protein</fullName>
    </submittedName>
</protein>
<dbReference type="PANTHER" id="PTHR39081:SF1">
    <property type="entry name" value="MUT7-C RNASE DOMAIN-CONTAINING PROTEIN"/>
    <property type="match status" value="1"/>
</dbReference>
<dbReference type="Proteomes" id="UP001059617">
    <property type="component" value="Chromosome"/>
</dbReference>
<dbReference type="Pfam" id="PF01927">
    <property type="entry name" value="Mut7-C"/>
    <property type="match status" value="1"/>
</dbReference>
<reference evidence="4" key="1">
    <citation type="submission" date="2021-04" db="EMBL/GenBank/DDBJ databases">
        <authorList>
            <person name="Hartkoorn R.C."/>
            <person name="Beaudoing E."/>
            <person name="Hot D."/>
        </authorList>
    </citation>
    <scope>NUCLEOTIDE SEQUENCE</scope>
    <source>
        <strain evidence="4">NRRL B-16292</strain>
    </source>
</reference>
<keyword evidence="5" id="KW-1185">Reference proteome</keyword>
<dbReference type="EMBL" id="CP073720">
    <property type="protein sequence ID" value="UWP85137.1"/>
    <property type="molecule type" value="Genomic_DNA"/>
</dbReference>
<dbReference type="RefSeq" id="WP_259863207.1">
    <property type="nucleotide sequence ID" value="NZ_BAAAST010000107.1"/>
</dbReference>
<feature type="region of interest" description="Disordered" evidence="1">
    <location>
        <begin position="237"/>
        <end position="262"/>
    </location>
</feature>
<feature type="domain" description="Ubiquitin Mut7-C" evidence="3">
    <location>
        <begin position="5"/>
        <end position="82"/>
    </location>
</feature>
<reference evidence="4" key="2">
    <citation type="submission" date="2022-09" db="EMBL/GenBank/DDBJ databases">
        <title>Biosynthetic gene clusters of Dactylosporangioum fulvum.</title>
        <authorList>
            <person name="Caradec T."/>
        </authorList>
    </citation>
    <scope>NUCLEOTIDE SEQUENCE</scope>
    <source>
        <strain evidence="4">NRRL B-16292</strain>
    </source>
</reference>
<evidence type="ECO:0000256" key="1">
    <source>
        <dbReference type="SAM" id="MobiDB-lite"/>
    </source>
</evidence>
<dbReference type="InterPro" id="IPR027798">
    <property type="entry name" value="Ub_Mut7C"/>
</dbReference>
<proteinExistence type="predicted"/>
<dbReference type="PANTHER" id="PTHR39081">
    <property type="entry name" value="MUT7-C DOMAIN-CONTAINING PROTEIN"/>
    <property type="match status" value="1"/>
</dbReference>
<organism evidence="4 5">
    <name type="scientific">Dactylosporangium fulvum</name>
    <dbReference type="NCBI Taxonomy" id="53359"/>
    <lineage>
        <taxon>Bacteria</taxon>
        <taxon>Bacillati</taxon>
        <taxon>Actinomycetota</taxon>
        <taxon>Actinomycetes</taxon>
        <taxon>Micromonosporales</taxon>
        <taxon>Micromonosporaceae</taxon>
        <taxon>Dactylosporangium</taxon>
    </lineage>
</organism>
<evidence type="ECO:0000313" key="5">
    <source>
        <dbReference type="Proteomes" id="UP001059617"/>
    </source>
</evidence>
<feature type="domain" description="Mut7-C RNAse" evidence="2">
    <location>
        <begin position="87"/>
        <end position="228"/>
    </location>
</feature>
<accession>A0ABY5W6F2</accession>
<sequence>MQRSTLRVRVAEPLRFLLPVRHRHGDVRVPVDGVSTVRHLVESLGVPRTEIGEFLVNGRPVGPEARPGTDDVVDVRPVGRPQRIAEPRFVLDVHLGALARRMRLLGLDVAYRNDAEDAELVAQAVAERRVVLTQDRGLLRRRALTAGAYVHGARADDQLRDVLSRFDPPLTPWSRCPACNGGVEPVAKQEVEHLLEPGTRRSYSTFARCRTCGRVYWRGAHADRLEAVVAAATPGAGLTTSAPNGAARDATACPHRPTGTAR</sequence>
<evidence type="ECO:0000259" key="2">
    <source>
        <dbReference type="Pfam" id="PF01927"/>
    </source>
</evidence>
<dbReference type="InterPro" id="IPR002782">
    <property type="entry name" value="Mut7-C_RNAse_dom"/>
</dbReference>
<gene>
    <name evidence="4" type="ORF">Dfulv_13260</name>
</gene>
<evidence type="ECO:0000259" key="3">
    <source>
        <dbReference type="Pfam" id="PF14451"/>
    </source>
</evidence>